<dbReference type="OrthoDB" id="9776390at2"/>
<feature type="site" description="Interaction with substrate tRNA" evidence="10">
    <location>
        <position position="129"/>
    </location>
</feature>
<name>A0A2Z3RYR5_9MICO</name>
<comment type="catalytic activity">
    <reaction evidence="9 10 11">
        <text>adenosine(37) in tRNA + dimethylallyl diphosphate = N(6)-dimethylallyladenosine(37) in tRNA + diphosphate</text>
        <dbReference type="Rhea" id="RHEA:26482"/>
        <dbReference type="Rhea" id="RHEA-COMP:10162"/>
        <dbReference type="Rhea" id="RHEA-COMP:10375"/>
        <dbReference type="ChEBI" id="CHEBI:33019"/>
        <dbReference type="ChEBI" id="CHEBI:57623"/>
        <dbReference type="ChEBI" id="CHEBI:74411"/>
        <dbReference type="ChEBI" id="CHEBI:74415"/>
        <dbReference type="EC" id="2.5.1.75"/>
    </reaction>
</comment>
<dbReference type="Gene3D" id="3.40.50.300">
    <property type="entry name" value="P-loop containing nucleotide triphosphate hydrolases"/>
    <property type="match status" value="1"/>
</dbReference>
<evidence type="ECO:0000256" key="2">
    <source>
        <dbReference type="ARBA" id="ARBA00003213"/>
    </source>
</evidence>
<comment type="similarity">
    <text evidence="3 10 13">Belongs to the IPP transferase family.</text>
</comment>
<keyword evidence="7 10" id="KW-0067">ATP-binding</keyword>
<comment type="subunit">
    <text evidence="10">Monomer.</text>
</comment>
<keyword evidence="4 10" id="KW-0808">Transferase</keyword>
<dbReference type="InterPro" id="IPR027417">
    <property type="entry name" value="P-loop_NTPase"/>
</dbReference>
<evidence type="ECO:0000256" key="3">
    <source>
        <dbReference type="ARBA" id="ARBA00005842"/>
    </source>
</evidence>
<comment type="cofactor">
    <cofactor evidence="1 10">
        <name>Mg(2+)</name>
        <dbReference type="ChEBI" id="CHEBI:18420"/>
    </cofactor>
</comment>
<accession>A0A2Z3RYR5</accession>
<feature type="binding site" evidence="10">
    <location>
        <begin position="12"/>
        <end position="19"/>
    </location>
    <ligand>
        <name>ATP</name>
        <dbReference type="ChEBI" id="CHEBI:30616"/>
    </ligand>
</feature>
<dbReference type="Gene3D" id="1.10.20.140">
    <property type="match status" value="1"/>
</dbReference>
<dbReference type="RefSeq" id="WP_110233097.1">
    <property type="nucleotide sequence ID" value="NZ_CP023994.1"/>
</dbReference>
<organism evidence="14 15">
    <name type="scientific">Aurantimicrobium photophilum</name>
    <dbReference type="NCBI Taxonomy" id="1987356"/>
    <lineage>
        <taxon>Bacteria</taxon>
        <taxon>Bacillati</taxon>
        <taxon>Actinomycetota</taxon>
        <taxon>Actinomycetes</taxon>
        <taxon>Micrococcales</taxon>
        <taxon>Microbacteriaceae</taxon>
        <taxon>Aurantimicrobium</taxon>
    </lineage>
</organism>
<feature type="site" description="Interaction with substrate tRNA" evidence="10">
    <location>
        <position position="108"/>
    </location>
</feature>
<evidence type="ECO:0000313" key="14">
    <source>
        <dbReference type="EMBL" id="AWR21234.1"/>
    </source>
</evidence>
<dbReference type="GO" id="GO:0006400">
    <property type="term" value="P:tRNA modification"/>
    <property type="evidence" value="ECO:0007669"/>
    <property type="project" value="TreeGrafter"/>
</dbReference>
<dbReference type="PANTHER" id="PTHR11088">
    <property type="entry name" value="TRNA DIMETHYLALLYLTRANSFERASE"/>
    <property type="match status" value="1"/>
</dbReference>
<dbReference type="HAMAP" id="MF_00185">
    <property type="entry name" value="IPP_trans"/>
    <property type="match status" value="1"/>
</dbReference>
<evidence type="ECO:0000256" key="9">
    <source>
        <dbReference type="ARBA" id="ARBA00049563"/>
    </source>
</evidence>
<dbReference type="PANTHER" id="PTHR11088:SF60">
    <property type="entry name" value="TRNA DIMETHYLALLYLTRANSFERASE"/>
    <property type="match status" value="1"/>
</dbReference>
<feature type="binding site" evidence="10">
    <location>
        <begin position="14"/>
        <end position="19"/>
    </location>
    <ligand>
        <name>substrate</name>
    </ligand>
</feature>
<evidence type="ECO:0000256" key="1">
    <source>
        <dbReference type="ARBA" id="ARBA00001946"/>
    </source>
</evidence>
<evidence type="ECO:0000256" key="8">
    <source>
        <dbReference type="ARBA" id="ARBA00022842"/>
    </source>
</evidence>
<reference evidence="14 15" key="1">
    <citation type="submission" date="2017-10" db="EMBL/GenBank/DDBJ databases">
        <title>Genome of an Actinobacterium that displays light-enhanced growth.</title>
        <authorList>
            <person name="Maresca J.A."/>
            <person name="Hempel P."/>
            <person name="Shevchenko O."/>
            <person name="Miller K.J."/>
            <person name="Hahn M.W."/>
        </authorList>
    </citation>
    <scope>NUCLEOTIDE SEQUENCE [LARGE SCALE GENOMIC DNA]</scope>
    <source>
        <strain evidence="14 15">MWH-Mo1</strain>
    </source>
</reference>
<evidence type="ECO:0000256" key="7">
    <source>
        <dbReference type="ARBA" id="ARBA00022840"/>
    </source>
</evidence>
<dbReference type="AlphaFoldDB" id="A0A2Z3RYR5"/>
<evidence type="ECO:0000256" key="13">
    <source>
        <dbReference type="RuleBase" id="RU003785"/>
    </source>
</evidence>
<protein>
    <recommendedName>
        <fullName evidence="10">tRNA dimethylallyltransferase</fullName>
        <ecNumber evidence="10">2.5.1.75</ecNumber>
    </recommendedName>
    <alternativeName>
        <fullName evidence="10">Dimethylallyl diphosphate:tRNA dimethylallyltransferase</fullName>
        <shortName evidence="10">DMAPP:tRNA dimethylallyltransferase</shortName>
        <shortName evidence="10">DMATase</shortName>
    </alternativeName>
    <alternativeName>
        <fullName evidence="10">Isopentenyl-diphosphate:tRNA isopentenyltransferase</fullName>
        <shortName evidence="10">IPP transferase</shortName>
        <shortName evidence="10">IPPT</shortName>
        <shortName evidence="10">IPTase</shortName>
    </alternativeName>
</protein>
<keyword evidence="6 10" id="KW-0547">Nucleotide-binding</keyword>
<dbReference type="GO" id="GO:0005524">
    <property type="term" value="F:ATP binding"/>
    <property type="evidence" value="ECO:0007669"/>
    <property type="project" value="UniProtKB-UniRule"/>
</dbReference>
<evidence type="ECO:0000313" key="15">
    <source>
        <dbReference type="Proteomes" id="UP000246894"/>
    </source>
</evidence>
<keyword evidence="15" id="KW-1185">Reference proteome</keyword>
<keyword evidence="8 10" id="KW-0460">Magnesium</keyword>
<dbReference type="EC" id="2.5.1.75" evidence="10"/>
<dbReference type="SUPFAM" id="SSF52540">
    <property type="entry name" value="P-loop containing nucleoside triphosphate hydrolases"/>
    <property type="match status" value="1"/>
</dbReference>
<proteinExistence type="inferred from homology"/>
<dbReference type="Proteomes" id="UP000246894">
    <property type="component" value="Chromosome"/>
</dbReference>
<dbReference type="GO" id="GO:0052381">
    <property type="term" value="F:tRNA dimethylallyltransferase activity"/>
    <property type="evidence" value="ECO:0007669"/>
    <property type="project" value="UniProtKB-UniRule"/>
</dbReference>
<evidence type="ECO:0000256" key="5">
    <source>
        <dbReference type="ARBA" id="ARBA00022694"/>
    </source>
</evidence>
<comment type="caution">
    <text evidence="10">Lacks conserved residue(s) required for the propagation of feature annotation.</text>
</comment>
<evidence type="ECO:0000256" key="11">
    <source>
        <dbReference type="RuleBase" id="RU003783"/>
    </source>
</evidence>
<evidence type="ECO:0000256" key="4">
    <source>
        <dbReference type="ARBA" id="ARBA00022679"/>
    </source>
</evidence>
<comment type="function">
    <text evidence="2 10 12">Catalyzes the transfer of a dimethylallyl group onto the adenine at position 37 in tRNAs that read codons beginning with uridine, leading to the formation of N6-(dimethylallyl)adenosine (i(6)A).</text>
</comment>
<dbReference type="Pfam" id="PF01715">
    <property type="entry name" value="IPPT"/>
    <property type="match status" value="1"/>
</dbReference>
<evidence type="ECO:0000256" key="6">
    <source>
        <dbReference type="ARBA" id="ARBA00022741"/>
    </source>
</evidence>
<evidence type="ECO:0000256" key="12">
    <source>
        <dbReference type="RuleBase" id="RU003784"/>
    </source>
</evidence>
<dbReference type="InterPro" id="IPR039657">
    <property type="entry name" value="Dimethylallyltransferase"/>
</dbReference>
<dbReference type="InterPro" id="IPR018022">
    <property type="entry name" value="IPT"/>
</dbReference>
<evidence type="ECO:0000256" key="10">
    <source>
        <dbReference type="HAMAP-Rule" id="MF_00185"/>
    </source>
</evidence>
<sequence length="309" mass="34003">MSEKTQILAIVGATGTGKSDLSLDVAEALIAQGHGVEIVNADAMQLYVGMDIGTAKLPVSERRGIPHHMFDVLGVTDEAAVADYQAQARAVISEINDRGHLAILVGGSGLYVSSVLFDFEFPGHDDVIRERLEKELEELGPGVLFQRLKELAPEAAERIDQQNSRRVVRALEVLEVTGSTAGLGTLPEEAVYWKPTVIVGLAEEREVLVERLDRRVEKMWHDGLLEEVQGLIPQGIEQGITARRAIGYAQALAELSGEMTEAEAIEETQAITRRYARRQVSWFKRYADLTWLPAGHRDNVSQVISQLSL</sequence>
<dbReference type="NCBIfam" id="TIGR00174">
    <property type="entry name" value="miaA"/>
    <property type="match status" value="1"/>
</dbReference>
<dbReference type="EMBL" id="CP023994">
    <property type="protein sequence ID" value="AWR21234.1"/>
    <property type="molecule type" value="Genomic_DNA"/>
</dbReference>
<keyword evidence="5 10" id="KW-0819">tRNA processing</keyword>
<dbReference type="KEGG" id="aum:AURMO_00623"/>
<gene>
    <name evidence="10" type="primary">miaA</name>
    <name evidence="14" type="ORF">AURMO_00623</name>
</gene>